<dbReference type="SUPFAM" id="SSF51905">
    <property type="entry name" value="FAD/NAD(P)-binding domain"/>
    <property type="match status" value="1"/>
</dbReference>
<keyword evidence="1" id="KW-0560">Oxidoreductase</keyword>
<reference evidence="3" key="2">
    <citation type="submission" date="2020-09" db="EMBL/GenBank/DDBJ databases">
        <authorList>
            <person name="Sun Q."/>
            <person name="Zhou Y."/>
        </authorList>
    </citation>
    <scope>NUCLEOTIDE SEQUENCE</scope>
    <source>
        <strain evidence="3">CGMCC 1.15152</strain>
    </source>
</reference>
<dbReference type="InterPro" id="IPR002938">
    <property type="entry name" value="FAD-bd"/>
</dbReference>
<protein>
    <submittedName>
        <fullName evidence="3">Oxidoreductase</fullName>
    </submittedName>
</protein>
<dbReference type="InterPro" id="IPR050631">
    <property type="entry name" value="PheA/TfdB_FAD_monoxygenase"/>
</dbReference>
<organism evidence="3 4">
    <name type="scientific">Microbacterium faecale</name>
    <dbReference type="NCBI Taxonomy" id="1804630"/>
    <lineage>
        <taxon>Bacteria</taxon>
        <taxon>Bacillati</taxon>
        <taxon>Actinomycetota</taxon>
        <taxon>Actinomycetes</taxon>
        <taxon>Micrococcales</taxon>
        <taxon>Microbacteriaceae</taxon>
        <taxon>Microbacterium</taxon>
    </lineage>
</organism>
<feature type="domain" description="FAD-binding" evidence="2">
    <location>
        <begin position="6"/>
        <end position="334"/>
    </location>
</feature>
<name>A0A916YAI9_9MICO</name>
<dbReference type="Pfam" id="PF01494">
    <property type="entry name" value="FAD_binding_3"/>
    <property type="match status" value="1"/>
</dbReference>
<dbReference type="AlphaFoldDB" id="A0A916YAI9"/>
<dbReference type="EMBL" id="BMHO01000001">
    <property type="protein sequence ID" value="GGD36985.1"/>
    <property type="molecule type" value="Genomic_DNA"/>
</dbReference>
<evidence type="ECO:0000313" key="4">
    <source>
        <dbReference type="Proteomes" id="UP000633205"/>
    </source>
</evidence>
<evidence type="ECO:0000313" key="3">
    <source>
        <dbReference type="EMBL" id="GGD36985.1"/>
    </source>
</evidence>
<evidence type="ECO:0000256" key="1">
    <source>
        <dbReference type="ARBA" id="ARBA00023002"/>
    </source>
</evidence>
<dbReference type="Gene3D" id="3.50.50.60">
    <property type="entry name" value="FAD/NAD(P)-binding domain"/>
    <property type="match status" value="1"/>
</dbReference>
<accession>A0A916YAI9</accession>
<sequence>MTPLDHDVLIIGAGPAGLALGAELRRLGVDASIVDRRPDGAPGSRAIGVHPPTLAALEPSGVTDHILARAARITRGVARADGRILGAVRFDRRRARFPFVAAVPQAITEAALRHAAPAPEWRTEARAVISRSDDAIASLVTPAGERDVHARVIVVASGAGGESLGVPIRSVWHRYPDGYLMTDLAAGGDEPADTAIVDLGARGVLESFPLPEGARRLVAWDPGARGAEATAQRATRLRAAVAARDPKLAERIETATAFGIRRSLVSRMRAGRLLLIGDAAHEVSPIGGQGMNLGILDAVTLASPLAAWLANPEHFQALDRWEKRRLASARAAARLASVNTALGRGRGARTHGLVVAGIRTAMRSPLARAAGHAYAMGFDQDAA</sequence>
<dbReference type="RefSeq" id="WP_188711849.1">
    <property type="nucleotide sequence ID" value="NZ_BMHO01000001.1"/>
</dbReference>
<gene>
    <name evidence="3" type="ORF">GCM10010915_17170</name>
</gene>
<dbReference type="InterPro" id="IPR036188">
    <property type="entry name" value="FAD/NAD-bd_sf"/>
</dbReference>
<dbReference type="PANTHER" id="PTHR43476:SF5">
    <property type="entry name" value="FAD-DEPENDENT MONOOXYGENASE"/>
    <property type="match status" value="1"/>
</dbReference>
<keyword evidence="4" id="KW-1185">Reference proteome</keyword>
<dbReference type="GO" id="GO:0071949">
    <property type="term" value="F:FAD binding"/>
    <property type="evidence" value="ECO:0007669"/>
    <property type="project" value="InterPro"/>
</dbReference>
<comment type="caution">
    <text evidence="3">The sequence shown here is derived from an EMBL/GenBank/DDBJ whole genome shotgun (WGS) entry which is preliminary data.</text>
</comment>
<evidence type="ECO:0000259" key="2">
    <source>
        <dbReference type="Pfam" id="PF01494"/>
    </source>
</evidence>
<dbReference type="Proteomes" id="UP000633205">
    <property type="component" value="Unassembled WGS sequence"/>
</dbReference>
<reference evidence="3" key="1">
    <citation type="journal article" date="2014" name="Int. J. Syst. Evol. Microbiol.">
        <title>Complete genome sequence of Corynebacterium casei LMG S-19264T (=DSM 44701T), isolated from a smear-ripened cheese.</title>
        <authorList>
            <consortium name="US DOE Joint Genome Institute (JGI-PGF)"/>
            <person name="Walter F."/>
            <person name="Albersmeier A."/>
            <person name="Kalinowski J."/>
            <person name="Ruckert C."/>
        </authorList>
    </citation>
    <scope>NUCLEOTIDE SEQUENCE</scope>
    <source>
        <strain evidence="3">CGMCC 1.15152</strain>
    </source>
</reference>
<dbReference type="Gene3D" id="3.30.70.2450">
    <property type="match status" value="1"/>
</dbReference>
<dbReference type="PANTHER" id="PTHR43476">
    <property type="entry name" value="3-(3-HYDROXY-PHENYL)PROPIONATE/3-HYDROXYCINNAMIC ACID HYDROXYLASE"/>
    <property type="match status" value="1"/>
</dbReference>
<dbReference type="GO" id="GO:0016491">
    <property type="term" value="F:oxidoreductase activity"/>
    <property type="evidence" value="ECO:0007669"/>
    <property type="project" value="UniProtKB-KW"/>
</dbReference>
<proteinExistence type="predicted"/>
<dbReference type="PRINTS" id="PR00420">
    <property type="entry name" value="RNGMNOXGNASE"/>
</dbReference>